<sequence length="77" mass="8852">MKPVNLYRFEVTTTTQLIYVVVAAHNDEQAFQLAENELDKQLIPARELIDISLYEKKKIQRGGGFVVYAKPLTERAK</sequence>
<dbReference type="EMBL" id="SLUL01000014">
    <property type="protein sequence ID" value="TCL46805.1"/>
    <property type="molecule type" value="Genomic_DNA"/>
</dbReference>
<organism evidence="1 2">
    <name type="scientific">Thermolongibacillus altinsuensis</name>
    <dbReference type="NCBI Taxonomy" id="575256"/>
    <lineage>
        <taxon>Bacteria</taxon>
        <taxon>Bacillati</taxon>
        <taxon>Bacillota</taxon>
        <taxon>Bacilli</taxon>
        <taxon>Bacillales</taxon>
        <taxon>Anoxybacillaceae</taxon>
        <taxon>Thermolongibacillus</taxon>
    </lineage>
</organism>
<dbReference type="Pfam" id="PF13046">
    <property type="entry name" value="DUF3906"/>
    <property type="match status" value="1"/>
</dbReference>
<reference evidence="1 2" key="1">
    <citation type="submission" date="2019-03" db="EMBL/GenBank/DDBJ databases">
        <title>Genomic Encyclopedia of Type Strains, Phase IV (KMG-IV): sequencing the most valuable type-strain genomes for metagenomic binning, comparative biology and taxonomic classification.</title>
        <authorList>
            <person name="Goeker M."/>
        </authorList>
    </citation>
    <scope>NUCLEOTIDE SEQUENCE [LARGE SCALE GENOMIC DNA]</scope>
    <source>
        <strain evidence="1 2">DSM 24979</strain>
    </source>
</reference>
<accession>A0A4V2QA10</accession>
<name>A0A4V2QA10_9BACL</name>
<evidence type="ECO:0000313" key="1">
    <source>
        <dbReference type="EMBL" id="TCL46805.1"/>
    </source>
</evidence>
<proteinExistence type="predicted"/>
<dbReference type="Proteomes" id="UP000295658">
    <property type="component" value="Unassembled WGS sequence"/>
</dbReference>
<protein>
    <submittedName>
        <fullName evidence="1">Uncharacterized protein DUF3906</fullName>
    </submittedName>
</protein>
<comment type="caution">
    <text evidence="1">The sequence shown here is derived from an EMBL/GenBank/DDBJ whole genome shotgun (WGS) entry which is preliminary data.</text>
</comment>
<dbReference type="InterPro" id="IPR024998">
    <property type="entry name" value="DUF3906"/>
</dbReference>
<gene>
    <name evidence="1" type="ORF">EDD69_11464</name>
</gene>
<keyword evidence="2" id="KW-1185">Reference proteome</keyword>
<dbReference type="AlphaFoldDB" id="A0A4V2QA10"/>
<evidence type="ECO:0000313" key="2">
    <source>
        <dbReference type="Proteomes" id="UP000295658"/>
    </source>
</evidence>